<name>A0A9J6F4V4_RHIMP</name>
<accession>A0A9J6F4V4</accession>
<protein>
    <recommendedName>
        <fullName evidence="3">Tick transposon</fullName>
    </recommendedName>
</protein>
<gene>
    <name evidence="1" type="ORF">HPB51_018632</name>
</gene>
<reference evidence="1" key="1">
    <citation type="journal article" date="2020" name="Cell">
        <title>Large-Scale Comparative Analyses of Tick Genomes Elucidate Their Genetic Diversity and Vector Capacities.</title>
        <authorList>
            <consortium name="Tick Genome and Microbiome Consortium (TIGMIC)"/>
            <person name="Jia N."/>
            <person name="Wang J."/>
            <person name="Shi W."/>
            <person name="Du L."/>
            <person name="Sun Y."/>
            <person name="Zhan W."/>
            <person name="Jiang J.F."/>
            <person name="Wang Q."/>
            <person name="Zhang B."/>
            <person name="Ji P."/>
            <person name="Bell-Sakyi L."/>
            <person name="Cui X.M."/>
            <person name="Yuan T.T."/>
            <person name="Jiang B.G."/>
            <person name="Yang W.F."/>
            <person name="Lam T.T."/>
            <person name="Chang Q.C."/>
            <person name="Ding S.J."/>
            <person name="Wang X.J."/>
            <person name="Zhu J.G."/>
            <person name="Ruan X.D."/>
            <person name="Zhao L."/>
            <person name="Wei J.T."/>
            <person name="Ye R.Z."/>
            <person name="Que T.C."/>
            <person name="Du C.H."/>
            <person name="Zhou Y.H."/>
            <person name="Cheng J.X."/>
            <person name="Dai P.F."/>
            <person name="Guo W.B."/>
            <person name="Han X.H."/>
            <person name="Huang E.J."/>
            <person name="Li L.F."/>
            <person name="Wei W."/>
            <person name="Gao Y.C."/>
            <person name="Liu J.Z."/>
            <person name="Shao H.Z."/>
            <person name="Wang X."/>
            <person name="Wang C.C."/>
            <person name="Yang T.C."/>
            <person name="Huo Q.B."/>
            <person name="Li W."/>
            <person name="Chen H.Y."/>
            <person name="Chen S.E."/>
            <person name="Zhou L.G."/>
            <person name="Ni X.B."/>
            <person name="Tian J.H."/>
            <person name="Sheng Y."/>
            <person name="Liu T."/>
            <person name="Pan Y.S."/>
            <person name="Xia L.Y."/>
            <person name="Li J."/>
            <person name="Zhao F."/>
            <person name="Cao W.C."/>
        </authorList>
    </citation>
    <scope>NUCLEOTIDE SEQUENCE</scope>
    <source>
        <strain evidence="1">Rmic-2018</strain>
    </source>
</reference>
<evidence type="ECO:0000313" key="2">
    <source>
        <dbReference type="Proteomes" id="UP000821866"/>
    </source>
</evidence>
<sequence length="178" mass="20078">MRDRNLAFADAPQGDQPQESMISILIGSDHYWGVMTGRVVIDSLSAVETIFGLVLQGVAANVNYRLSSRNINATASFLACSDNWRAKVLPRDPSAIWRLDAFSVTHGQDDVSKHPVLIHFRSTVRKRAGRYEVPLMIKTPGLMSWTNRSVAETWLKHQLQWFEHHPEVAARRAGQFLP</sequence>
<proteinExistence type="predicted"/>
<dbReference type="EMBL" id="JABSTU010000001">
    <property type="protein sequence ID" value="KAH8041838.1"/>
    <property type="molecule type" value="Genomic_DNA"/>
</dbReference>
<evidence type="ECO:0008006" key="3">
    <source>
        <dbReference type="Google" id="ProtNLM"/>
    </source>
</evidence>
<dbReference type="AlphaFoldDB" id="A0A9J6F4V4"/>
<dbReference type="Proteomes" id="UP000821866">
    <property type="component" value="Chromosome 1"/>
</dbReference>
<keyword evidence="2" id="KW-1185">Reference proteome</keyword>
<evidence type="ECO:0000313" key="1">
    <source>
        <dbReference type="EMBL" id="KAH8041838.1"/>
    </source>
</evidence>
<comment type="caution">
    <text evidence="1">The sequence shown here is derived from an EMBL/GenBank/DDBJ whole genome shotgun (WGS) entry which is preliminary data.</text>
</comment>
<organism evidence="1 2">
    <name type="scientific">Rhipicephalus microplus</name>
    <name type="common">Cattle tick</name>
    <name type="synonym">Boophilus microplus</name>
    <dbReference type="NCBI Taxonomy" id="6941"/>
    <lineage>
        <taxon>Eukaryota</taxon>
        <taxon>Metazoa</taxon>
        <taxon>Ecdysozoa</taxon>
        <taxon>Arthropoda</taxon>
        <taxon>Chelicerata</taxon>
        <taxon>Arachnida</taxon>
        <taxon>Acari</taxon>
        <taxon>Parasitiformes</taxon>
        <taxon>Ixodida</taxon>
        <taxon>Ixodoidea</taxon>
        <taxon>Ixodidae</taxon>
        <taxon>Rhipicephalinae</taxon>
        <taxon>Rhipicephalus</taxon>
        <taxon>Boophilus</taxon>
    </lineage>
</organism>
<reference evidence="1" key="2">
    <citation type="submission" date="2021-09" db="EMBL/GenBank/DDBJ databases">
        <authorList>
            <person name="Jia N."/>
            <person name="Wang J."/>
            <person name="Shi W."/>
            <person name="Du L."/>
            <person name="Sun Y."/>
            <person name="Zhan W."/>
            <person name="Jiang J."/>
            <person name="Wang Q."/>
            <person name="Zhang B."/>
            <person name="Ji P."/>
            <person name="Sakyi L.B."/>
            <person name="Cui X."/>
            <person name="Yuan T."/>
            <person name="Jiang B."/>
            <person name="Yang W."/>
            <person name="Lam T.T.-Y."/>
            <person name="Chang Q."/>
            <person name="Ding S."/>
            <person name="Wang X."/>
            <person name="Zhu J."/>
            <person name="Ruan X."/>
            <person name="Zhao L."/>
            <person name="Wei J."/>
            <person name="Que T."/>
            <person name="Du C."/>
            <person name="Cheng J."/>
            <person name="Dai P."/>
            <person name="Han X."/>
            <person name="Huang E."/>
            <person name="Gao Y."/>
            <person name="Liu J."/>
            <person name="Shao H."/>
            <person name="Ye R."/>
            <person name="Li L."/>
            <person name="Wei W."/>
            <person name="Wang X."/>
            <person name="Wang C."/>
            <person name="Huo Q."/>
            <person name="Li W."/>
            <person name="Guo W."/>
            <person name="Chen H."/>
            <person name="Chen S."/>
            <person name="Zhou L."/>
            <person name="Zhou L."/>
            <person name="Ni X."/>
            <person name="Tian J."/>
            <person name="Zhou Y."/>
            <person name="Sheng Y."/>
            <person name="Liu T."/>
            <person name="Pan Y."/>
            <person name="Xia L."/>
            <person name="Li J."/>
            <person name="Zhao F."/>
            <person name="Cao W."/>
        </authorList>
    </citation>
    <scope>NUCLEOTIDE SEQUENCE</scope>
    <source>
        <strain evidence="1">Rmic-2018</strain>
        <tissue evidence="1">Larvae</tissue>
    </source>
</reference>